<organism evidence="6 7">
    <name type="scientific">Campylobacter concisus</name>
    <dbReference type="NCBI Taxonomy" id="199"/>
    <lineage>
        <taxon>Bacteria</taxon>
        <taxon>Pseudomonadati</taxon>
        <taxon>Campylobacterota</taxon>
        <taxon>Epsilonproteobacteria</taxon>
        <taxon>Campylobacterales</taxon>
        <taxon>Campylobacteraceae</taxon>
        <taxon>Campylobacter</taxon>
    </lineage>
</organism>
<dbReference type="PANTHER" id="PTHR32329">
    <property type="entry name" value="BIFUNCTIONAL PROTEIN [INCLUDES 2-HYDROXYACYL-COA DEHYDRATASE (N-TER) AND ITS ACTIVATOR DOMAIN (C_TERM)-RELATED"/>
    <property type="match status" value="1"/>
</dbReference>
<dbReference type="SUPFAM" id="SSF53067">
    <property type="entry name" value="Actin-like ATPase domain"/>
    <property type="match status" value="1"/>
</dbReference>
<dbReference type="Pfam" id="PF01869">
    <property type="entry name" value="BcrAD_BadFG"/>
    <property type="match status" value="1"/>
</dbReference>
<dbReference type="InterPro" id="IPR051805">
    <property type="entry name" value="Dehydratase_Activator_Redct"/>
</dbReference>
<dbReference type="InterPro" id="IPR002731">
    <property type="entry name" value="ATPase_BadF"/>
</dbReference>
<evidence type="ECO:0000256" key="1">
    <source>
        <dbReference type="ARBA" id="ARBA00001966"/>
    </source>
</evidence>
<dbReference type="InterPro" id="IPR043129">
    <property type="entry name" value="ATPase_NBD"/>
</dbReference>
<dbReference type="NCBIfam" id="TIGR00241">
    <property type="entry name" value="CoA_E_activ"/>
    <property type="match status" value="1"/>
</dbReference>
<protein>
    <submittedName>
        <fullName evidence="6">CoA activase</fullName>
    </submittedName>
</protein>
<evidence type="ECO:0000313" key="7">
    <source>
        <dbReference type="Proteomes" id="UP000196317"/>
    </source>
</evidence>
<name>A0A1Y5MJZ0_9BACT</name>
<evidence type="ECO:0000256" key="2">
    <source>
        <dbReference type="ARBA" id="ARBA00022723"/>
    </source>
</evidence>
<keyword evidence="3" id="KW-0408">Iron</keyword>
<comment type="cofactor">
    <cofactor evidence="1">
        <name>[4Fe-4S] cluster</name>
        <dbReference type="ChEBI" id="CHEBI:49883"/>
    </cofactor>
</comment>
<dbReference type="GO" id="GO:0046872">
    <property type="term" value="F:metal ion binding"/>
    <property type="evidence" value="ECO:0007669"/>
    <property type="project" value="UniProtKB-KW"/>
</dbReference>
<evidence type="ECO:0000313" key="6">
    <source>
        <dbReference type="EMBL" id="OUT07463.1"/>
    </source>
</evidence>
<accession>A0A1Y5MJZ0</accession>
<keyword evidence="4" id="KW-0411">Iron-sulfur</keyword>
<dbReference type="PANTHER" id="PTHR32329:SF2">
    <property type="entry name" value="BIFUNCTIONAL PROTEIN [INCLUDES 2-HYDROXYACYL-COA DEHYDRATASE (N-TER) AND ITS ACTIVATOR DOMAIN (C_TERM)"/>
    <property type="match status" value="1"/>
</dbReference>
<evidence type="ECO:0000256" key="3">
    <source>
        <dbReference type="ARBA" id="ARBA00023004"/>
    </source>
</evidence>
<dbReference type="Proteomes" id="UP000196317">
    <property type="component" value="Unassembled WGS sequence"/>
</dbReference>
<reference evidence="6 7" key="1">
    <citation type="submission" date="2017-04" db="EMBL/GenBank/DDBJ databases">
        <title>Complete genome of Campylobacter concisus ATCC 33237T and draft genomes for an additional eight well characterized C. concisus strains.</title>
        <authorList>
            <person name="Cornelius A.J."/>
            <person name="Miller W.G."/>
            <person name="Lastovica A.J."/>
            <person name="On S.L."/>
            <person name="French N.P."/>
            <person name="Vandenberg O."/>
            <person name="Biggs P.J."/>
        </authorList>
    </citation>
    <scope>NUCLEOTIDE SEQUENCE [LARGE SCALE GENOMIC DNA]</scope>
    <source>
        <strain evidence="6 7">CCUG 19995</strain>
    </source>
</reference>
<gene>
    <name evidence="6" type="ORF">B9N65_07575</name>
</gene>
<sequence length="259" mass="27862">MHSIGIDIGSTSAKVAVIEASSGEIKELFLLPTGWSSADTAMLIKERILALDLGELYFTATGYGRVSVPYADKTLTEITCHALGAHYFCKSDCTVIDVGGQDTKAIKLENGSVMDFTMNDKCSAGTGKFLEVMSNRLGVRFDELTNLAKNSDKDISISSMCTVFAESEIISLIAQNVSRENIAKAVIISAINKISNLVKKQANTSYFLSGGFSKSEYVRENLEACLQASVSTHKDAIYCGAIGASLAGIRNLRRENGDK</sequence>
<comment type="caution">
    <text evidence="6">The sequence shown here is derived from an EMBL/GenBank/DDBJ whole genome shotgun (WGS) entry which is preliminary data.</text>
</comment>
<dbReference type="AlphaFoldDB" id="A0A1Y5MJZ0"/>
<dbReference type="GO" id="GO:0051536">
    <property type="term" value="F:iron-sulfur cluster binding"/>
    <property type="evidence" value="ECO:0007669"/>
    <property type="project" value="UniProtKB-KW"/>
</dbReference>
<feature type="domain" description="ATPase BadF/BadG/BcrA/BcrD type" evidence="5">
    <location>
        <begin position="4"/>
        <end position="247"/>
    </location>
</feature>
<dbReference type="RefSeq" id="WP_087583433.1">
    <property type="nucleotide sequence ID" value="NZ_NDYN01000006.1"/>
</dbReference>
<dbReference type="Gene3D" id="3.30.420.40">
    <property type="match status" value="2"/>
</dbReference>
<dbReference type="EMBL" id="NDYN01000006">
    <property type="protein sequence ID" value="OUT07463.1"/>
    <property type="molecule type" value="Genomic_DNA"/>
</dbReference>
<keyword evidence="2" id="KW-0479">Metal-binding</keyword>
<evidence type="ECO:0000259" key="5">
    <source>
        <dbReference type="Pfam" id="PF01869"/>
    </source>
</evidence>
<proteinExistence type="predicted"/>
<dbReference type="InterPro" id="IPR008275">
    <property type="entry name" value="CoA_E_activase_dom"/>
</dbReference>
<evidence type="ECO:0000256" key="4">
    <source>
        <dbReference type="ARBA" id="ARBA00023014"/>
    </source>
</evidence>
<dbReference type="CDD" id="cd24109">
    <property type="entry name" value="ASKHA_NBD_YjiL-like"/>
    <property type="match status" value="1"/>
</dbReference>